<dbReference type="InterPro" id="IPR004875">
    <property type="entry name" value="DDE_SF_endonuclease_dom"/>
</dbReference>
<dbReference type="PROSITE" id="PS51253">
    <property type="entry name" value="HTH_CENPB"/>
    <property type="match status" value="1"/>
</dbReference>
<dbReference type="InterPro" id="IPR009057">
    <property type="entry name" value="Homeodomain-like_sf"/>
</dbReference>
<keyword evidence="5" id="KW-1185">Reference proteome</keyword>
<evidence type="ECO:0000313" key="4">
    <source>
        <dbReference type="EMBL" id="CAJ0603671.1"/>
    </source>
</evidence>
<dbReference type="EMBL" id="CATQJL010000305">
    <property type="protein sequence ID" value="CAJ0603671.1"/>
    <property type="molecule type" value="Genomic_DNA"/>
</dbReference>
<organism evidence="4 5">
    <name type="scientific">Cylicocyclus nassatus</name>
    <name type="common">Nematode worm</name>
    <dbReference type="NCBI Taxonomy" id="53992"/>
    <lineage>
        <taxon>Eukaryota</taxon>
        <taxon>Metazoa</taxon>
        <taxon>Ecdysozoa</taxon>
        <taxon>Nematoda</taxon>
        <taxon>Chromadorea</taxon>
        <taxon>Rhabditida</taxon>
        <taxon>Rhabditina</taxon>
        <taxon>Rhabditomorpha</taxon>
        <taxon>Strongyloidea</taxon>
        <taxon>Strongylidae</taxon>
        <taxon>Cylicocyclus</taxon>
    </lineage>
</organism>
<dbReference type="GO" id="GO:0005634">
    <property type="term" value="C:nucleus"/>
    <property type="evidence" value="ECO:0007669"/>
    <property type="project" value="UniProtKB-SubCell"/>
</dbReference>
<proteinExistence type="predicted"/>
<dbReference type="Pfam" id="PF03184">
    <property type="entry name" value="DDE_1"/>
    <property type="match status" value="1"/>
</dbReference>
<dbReference type="InterPro" id="IPR006600">
    <property type="entry name" value="HTH_CenpB_DNA-bd_dom"/>
</dbReference>
<dbReference type="Pfam" id="PF03221">
    <property type="entry name" value="HTH_Tnp_Tc5"/>
    <property type="match status" value="1"/>
</dbReference>
<dbReference type="Gene3D" id="1.10.10.60">
    <property type="entry name" value="Homeodomain-like"/>
    <property type="match status" value="2"/>
</dbReference>
<dbReference type="AlphaFoldDB" id="A0AA36H4K7"/>
<evidence type="ECO:0000256" key="1">
    <source>
        <dbReference type="ARBA" id="ARBA00004123"/>
    </source>
</evidence>
<evidence type="ECO:0000313" key="5">
    <source>
        <dbReference type="Proteomes" id="UP001176961"/>
    </source>
</evidence>
<dbReference type="SUPFAM" id="SSF46689">
    <property type="entry name" value="Homeodomain-like"/>
    <property type="match status" value="1"/>
</dbReference>
<dbReference type="InterPro" id="IPR050863">
    <property type="entry name" value="CenT-Element_Derived"/>
</dbReference>
<accession>A0AA36H4K7</accession>
<evidence type="ECO:0000256" key="2">
    <source>
        <dbReference type="ARBA" id="ARBA00023125"/>
    </source>
</evidence>
<reference evidence="4" key="1">
    <citation type="submission" date="2023-07" db="EMBL/GenBank/DDBJ databases">
        <authorList>
            <consortium name="CYATHOMIX"/>
        </authorList>
    </citation>
    <scope>NUCLEOTIDE SEQUENCE</scope>
    <source>
        <strain evidence="4">N/A</strain>
    </source>
</reference>
<dbReference type="Pfam" id="PF09607">
    <property type="entry name" value="BrkDBD"/>
    <property type="match status" value="1"/>
</dbReference>
<dbReference type="InterPro" id="IPR018586">
    <property type="entry name" value="Brinker_DNA-bd"/>
</dbReference>
<comment type="caution">
    <text evidence="4">The sequence shown here is derived from an EMBL/GenBank/DDBJ whole genome shotgun (WGS) entry which is preliminary data.</text>
</comment>
<sequence length="281" mass="31683">MQLKRRSYTASFKTKVVAYSEEVNTHTGRKNGNRNAAKLYGVNESQVRKWKANIDALRATDGCKGALRSAQPKWPDLEESLRKWVIEQRKKKRKVSTIQIRLEAKRMAAAMDIMNFKAGSGWCNRFMQRAGLSVGATTSIGQHPPENAIDLMDSGQKRSTRHHYNDKIKTGGEKTDFTVVLGVTADGRFCPPKVIFKRKTISKDTPPEVVVKANCWGWMNEVLMTDWIETCWMARKDPATSPEQAVPVLDSARCHLTLKAKEALRRRTKIVVIPGGLTKNL</sequence>
<dbReference type="Proteomes" id="UP001176961">
    <property type="component" value="Unassembled WGS sequence"/>
</dbReference>
<dbReference type="PANTHER" id="PTHR19303">
    <property type="entry name" value="TRANSPOSON"/>
    <property type="match status" value="1"/>
</dbReference>
<protein>
    <recommendedName>
        <fullName evidence="3">HTH CENPB-type domain-containing protein</fullName>
    </recommendedName>
</protein>
<keyword evidence="2" id="KW-0238">DNA-binding</keyword>
<name>A0AA36H4K7_CYLNA</name>
<dbReference type="GO" id="GO:0003677">
    <property type="term" value="F:DNA binding"/>
    <property type="evidence" value="ECO:0007669"/>
    <property type="project" value="UniProtKB-KW"/>
</dbReference>
<dbReference type="SMART" id="SM00674">
    <property type="entry name" value="CENPB"/>
    <property type="match status" value="1"/>
</dbReference>
<gene>
    <name evidence="4" type="ORF">CYNAS_LOCUS15654</name>
</gene>
<evidence type="ECO:0000259" key="3">
    <source>
        <dbReference type="PROSITE" id="PS51253"/>
    </source>
</evidence>
<dbReference type="PANTHER" id="PTHR19303:SF74">
    <property type="entry name" value="POGO TRANSPOSABLE ELEMENT WITH KRAB DOMAIN"/>
    <property type="match status" value="1"/>
</dbReference>
<comment type="subcellular location">
    <subcellularLocation>
        <location evidence="1">Nucleus</location>
    </subcellularLocation>
</comment>
<feature type="domain" description="HTH CENPB-type" evidence="3">
    <location>
        <begin position="65"/>
        <end position="136"/>
    </location>
</feature>